<dbReference type="AlphaFoldDB" id="A0A0A9E9W4"/>
<dbReference type="EMBL" id="GBRH01205123">
    <property type="protein sequence ID" value="JAD92772.1"/>
    <property type="molecule type" value="Transcribed_RNA"/>
</dbReference>
<feature type="compositionally biased region" description="Polar residues" evidence="1">
    <location>
        <begin position="13"/>
        <end position="23"/>
    </location>
</feature>
<evidence type="ECO:0000256" key="1">
    <source>
        <dbReference type="SAM" id="MobiDB-lite"/>
    </source>
</evidence>
<proteinExistence type="predicted"/>
<organism evidence="2">
    <name type="scientific">Arundo donax</name>
    <name type="common">Giant reed</name>
    <name type="synonym">Donax arundinaceus</name>
    <dbReference type="NCBI Taxonomy" id="35708"/>
    <lineage>
        <taxon>Eukaryota</taxon>
        <taxon>Viridiplantae</taxon>
        <taxon>Streptophyta</taxon>
        <taxon>Embryophyta</taxon>
        <taxon>Tracheophyta</taxon>
        <taxon>Spermatophyta</taxon>
        <taxon>Magnoliopsida</taxon>
        <taxon>Liliopsida</taxon>
        <taxon>Poales</taxon>
        <taxon>Poaceae</taxon>
        <taxon>PACMAD clade</taxon>
        <taxon>Arundinoideae</taxon>
        <taxon>Arundineae</taxon>
        <taxon>Arundo</taxon>
    </lineage>
</organism>
<feature type="compositionally biased region" description="Basic and acidic residues" evidence="1">
    <location>
        <begin position="1"/>
        <end position="12"/>
    </location>
</feature>
<reference evidence="2" key="2">
    <citation type="journal article" date="2015" name="Data Brief">
        <title>Shoot transcriptome of the giant reed, Arundo donax.</title>
        <authorList>
            <person name="Barrero R.A."/>
            <person name="Guerrero F.D."/>
            <person name="Moolhuijzen P."/>
            <person name="Goolsby J.A."/>
            <person name="Tidwell J."/>
            <person name="Bellgard S.E."/>
            <person name="Bellgard M.I."/>
        </authorList>
    </citation>
    <scope>NUCLEOTIDE SEQUENCE</scope>
    <source>
        <tissue evidence="2">Shoot tissue taken approximately 20 cm above the soil surface</tissue>
    </source>
</reference>
<evidence type="ECO:0000313" key="2">
    <source>
        <dbReference type="EMBL" id="JAD92772.1"/>
    </source>
</evidence>
<sequence>MPYKYKLTERHGNQSSGLYRLNS</sequence>
<feature type="region of interest" description="Disordered" evidence="1">
    <location>
        <begin position="1"/>
        <end position="23"/>
    </location>
</feature>
<reference evidence="2" key="1">
    <citation type="submission" date="2014-09" db="EMBL/GenBank/DDBJ databases">
        <authorList>
            <person name="Magalhaes I.L.F."/>
            <person name="Oliveira U."/>
            <person name="Santos F.R."/>
            <person name="Vidigal T.H.D.A."/>
            <person name="Brescovit A.D."/>
            <person name="Santos A.J."/>
        </authorList>
    </citation>
    <scope>NUCLEOTIDE SEQUENCE</scope>
    <source>
        <tissue evidence="2">Shoot tissue taken approximately 20 cm above the soil surface</tissue>
    </source>
</reference>
<accession>A0A0A9E9W4</accession>
<protein>
    <submittedName>
        <fullName evidence="2">Uncharacterized protein</fullName>
    </submittedName>
</protein>
<name>A0A0A9E9W4_ARUDO</name>